<dbReference type="Gene3D" id="3.30.70.270">
    <property type="match status" value="1"/>
</dbReference>
<dbReference type="EC" id="2.7.7.65" evidence="1"/>
<gene>
    <name evidence="6" type="ORF">GCM10007320_40480</name>
</gene>
<dbReference type="PROSITE" id="PS50887">
    <property type="entry name" value="GGDEF"/>
    <property type="match status" value="1"/>
</dbReference>
<evidence type="ECO:0000256" key="1">
    <source>
        <dbReference type="ARBA" id="ARBA00012528"/>
    </source>
</evidence>
<dbReference type="InterPro" id="IPR050469">
    <property type="entry name" value="Diguanylate_Cyclase"/>
</dbReference>
<dbReference type="EMBL" id="BMYK01000014">
    <property type="protein sequence ID" value="GHC91457.1"/>
    <property type="molecule type" value="Genomic_DNA"/>
</dbReference>
<proteinExistence type="predicted"/>
<dbReference type="CDD" id="cd01949">
    <property type="entry name" value="GGDEF"/>
    <property type="match status" value="1"/>
</dbReference>
<keyword evidence="7" id="KW-1185">Reference proteome</keyword>
<dbReference type="InterPro" id="IPR012292">
    <property type="entry name" value="Globin/Proto"/>
</dbReference>
<evidence type="ECO:0000256" key="2">
    <source>
        <dbReference type="ARBA" id="ARBA00015125"/>
    </source>
</evidence>
<keyword evidence="6" id="KW-0418">Kinase</keyword>
<dbReference type="InterPro" id="IPR029787">
    <property type="entry name" value="Nucleotide_cyclase"/>
</dbReference>
<evidence type="ECO:0000259" key="5">
    <source>
        <dbReference type="PROSITE" id="PS50887"/>
    </source>
</evidence>
<accession>A0ABQ3G5I2</accession>
<evidence type="ECO:0000256" key="3">
    <source>
        <dbReference type="ARBA" id="ARBA00029839"/>
    </source>
</evidence>
<dbReference type="Pfam" id="PF11563">
    <property type="entry name" value="Protoglobin"/>
    <property type="match status" value="1"/>
</dbReference>
<protein>
    <recommendedName>
        <fullName evidence="2">Diguanylate cyclase DosC</fullName>
        <ecNumber evidence="1">2.7.7.65</ecNumber>
    </recommendedName>
    <alternativeName>
        <fullName evidence="3">Direct oxygen-sensing cyclase</fullName>
    </alternativeName>
</protein>
<reference evidence="7" key="1">
    <citation type="journal article" date="2019" name="Int. J. Syst. Evol. Microbiol.">
        <title>The Global Catalogue of Microorganisms (GCM) 10K type strain sequencing project: providing services to taxonomists for standard genome sequencing and annotation.</title>
        <authorList>
            <consortium name="The Broad Institute Genomics Platform"/>
            <consortium name="The Broad Institute Genome Sequencing Center for Infectious Disease"/>
            <person name="Wu L."/>
            <person name="Ma J."/>
        </authorList>
    </citation>
    <scope>NUCLEOTIDE SEQUENCE [LARGE SCALE GENOMIC DNA]</scope>
    <source>
        <strain evidence="7">KCTC 23314</strain>
    </source>
</reference>
<dbReference type="PANTHER" id="PTHR45138">
    <property type="entry name" value="REGULATORY COMPONENTS OF SENSORY TRANSDUCTION SYSTEM"/>
    <property type="match status" value="1"/>
</dbReference>
<dbReference type="NCBIfam" id="TIGR00254">
    <property type="entry name" value="GGDEF"/>
    <property type="match status" value="1"/>
</dbReference>
<dbReference type="SUPFAM" id="SSF55073">
    <property type="entry name" value="Nucleotide cyclase"/>
    <property type="match status" value="1"/>
</dbReference>
<dbReference type="Proteomes" id="UP000626210">
    <property type="component" value="Unassembled WGS sequence"/>
</dbReference>
<dbReference type="GO" id="GO:0016301">
    <property type="term" value="F:kinase activity"/>
    <property type="evidence" value="ECO:0007669"/>
    <property type="project" value="UniProtKB-KW"/>
</dbReference>
<evidence type="ECO:0000313" key="6">
    <source>
        <dbReference type="EMBL" id="GHC91457.1"/>
    </source>
</evidence>
<dbReference type="InterPro" id="IPR044398">
    <property type="entry name" value="Globin-sensor_dom"/>
</dbReference>
<evidence type="ECO:0000256" key="4">
    <source>
        <dbReference type="ARBA" id="ARBA00034247"/>
    </source>
</evidence>
<comment type="catalytic activity">
    <reaction evidence="4">
        <text>2 GTP = 3',3'-c-di-GMP + 2 diphosphate</text>
        <dbReference type="Rhea" id="RHEA:24898"/>
        <dbReference type="ChEBI" id="CHEBI:33019"/>
        <dbReference type="ChEBI" id="CHEBI:37565"/>
        <dbReference type="ChEBI" id="CHEBI:58805"/>
        <dbReference type="EC" id="2.7.7.65"/>
    </reaction>
</comment>
<dbReference type="Gene3D" id="1.10.490.10">
    <property type="entry name" value="Globins"/>
    <property type="match status" value="1"/>
</dbReference>
<dbReference type="InterPro" id="IPR000160">
    <property type="entry name" value="GGDEF_dom"/>
</dbReference>
<keyword evidence="6" id="KW-0808">Transferase</keyword>
<dbReference type="SUPFAM" id="SSF46458">
    <property type="entry name" value="Globin-like"/>
    <property type="match status" value="1"/>
</dbReference>
<dbReference type="Pfam" id="PF00990">
    <property type="entry name" value="GGDEF"/>
    <property type="match status" value="1"/>
</dbReference>
<dbReference type="PANTHER" id="PTHR45138:SF9">
    <property type="entry name" value="DIGUANYLATE CYCLASE DGCM-RELATED"/>
    <property type="match status" value="1"/>
</dbReference>
<name>A0ABQ3G5I2_9BURK</name>
<organism evidence="6 7">
    <name type="scientific">Pseudorhodoferax aquiterrae</name>
    <dbReference type="NCBI Taxonomy" id="747304"/>
    <lineage>
        <taxon>Bacteria</taxon>
        <taxon>Pseudomonadati</taxon>
        <taxon>Pseudomonadota</taxon>
        <taxon>Betaproteobacteria</taxon>
        <taxon>Burkholderiales</taxon>
        <taxon>Comamonadaceae</taxon>
    </lineage>
</organism>
<comment type="caution">
    <text evidence="6">The sequence shown here is derived from an EMBL/GenBank/DDBJ whole genome shotgun (WGS) entry which is preliminary data.</text>
</comment>
<dbReference type="InterPro" id="IPR009050">
    <property type="entry name" value="Globin-like_sf"/>
</dbReference>
<dbReference type="SMART" id="SM00267">
    <property type="entry name" value="GGDEF"/>
    <property type="match status" value="1"/>
</dbReference>
<feature type="domain" description="GGDEF" evidence="5">
    <location>
        <begin position="256"/>
        <end position="374"/>
    </location>
</feature>
<evidence type="ECO:0000313" key="7">
    <source>
        <dbReference type="Proteomes" id="UP000626210"/>
    </source>
</evidence>
<dbReference type="InterPro" id="IPR043128">
    <property type="entry name" value="Rev_trsase/Diguanyl_cyclase"/>
</dbReference>
<sequence length="374" mass="41651">MTQRLAEIARSAAYSAHIPAADRPDEEPAVHIAKTLLEQFNINEMEIIRRMELLDLTQRELDLLAAQQPVIERKLAYIVARFYEKQTAFDEIALLIGDADTLARLRAAQTRYIQDLFAGDYGHAYVNGRLRIGLVHKRIGVEPKLFLSAACTLKYLLSEVLAHEIEDRSTLLDVLRALDKLMNFDNALVFDTYIGTLLSAMESAKKRIETYAHALEQKSKILSTHAERDPLTELYNKRGMTMALTRELNAAQRRKSQVSLVYMDVNKFKFINDTFGHAKGDEVLRALGEAIAKSCRSTDFACRVGGDEFCVILPDAAPDVAEGIAEKIAEAFTALFPEFSVAAGVAGTGPEQFMTESELLEAADKAMYAAKRAV</sequence>